<dbReference type="EMBL" id="JAPFFF010000010">
    <property type="protein sequence ID" value="KAK8881697.1"/>
    <property type="molecule type" value="Genomic_DNA"/>
</dbReference>
<keyword evidence="2 4" id="KW-0378">Hydrolase</keyword>
<evidence type="ECO:0000256" key="3">
    <source>
        <dbReference type="ARBA" id="ARBA00023211"/>
    </source>
</evidence>
<dbReference type="SUPFAM" id="SSF56300">
    <property type="entry name" value="Metallo-dependent phosphatases"/>
    <property type="match status" value="1"/>
</dbReference>
<protein>
    <recommendedName>
        <fullName evidence="4">Serine/threonine-protein phosphatase</fullName>
        <ecNumber evidence="4">3.1.3.16</ecNumber>
    </recommendedName>
</protein>
<reference evidence="6 7" key="1">
    <citation type="submission" date="2024-04" db="EMBL/GenBank/DDBJ databases">
        <title>Tritrichomonas musculus Genome.</title>
        <authorList>
            <person name="Alves-Ferreira E."/>
            <person name="Grigg M."/>
            <person name="Lorenzi H."/>
            <person name="Galac M."/>
        </authorList>
    </citation>
    <scope>NUCLEOTIDE SEQUENCE [LARGE SCALE GENOMIC DNA]</scope>
    <source>
        <strain evidence="6 7">EAF2021</strain>
    </source>
</reference>
<comment type="caution">
    <text evidence="6">The sequence shown here is derived from an EMBL/GenBank/DDBJ whole genome shotgun (WGS) entry which is preliminary data.</text>
</comment>
<keyword evidence="7" id="KW-1185">Reference proteome</keyword>
<evidence type="ECO:0000313" key="7">
    <source>
        <dbReference type="Proteomes" id="UP001470230"/>
    </source>
</evidence>
<dbReference type="EC" id="3.1.3.16" evidence="4"/>
<dbReference type="Gene3D" id="3.60.21.10">
    <property type="match status" value="1"/>
</dbReference>
<evidence type="ECO:0000259" key="5">
    <source>
        <dbReference type="PROSITE" id="PS00125"/>
    </source>
</evidence>
<comment type="similarity">
    <text evidence="4">Belongs to the PPP phosphatase family.</text>
</comment>
<dbReference type="PANTHER" id="PTHR45619">
    <property type="entry name" value="SERINE/THREONINE-PROTEIN PHOSPHATASE PP2A-RELATED"/>
    <property type="match status" value="1"/>
</dbReference>
<evidence type="ECO:0000256" key="1">
    <source>
        <dbReference type="ARBA" id="ARBA00022723"/>
    </source>
</evidence>
<keyword evidence="3" id="KW-0464">Manganese</keyword>
<accession>A0ABR2JSG0</accession>
<dbReference type="InterPro" id="IPR029052">
    <property type="entry name" value="Metallo-depent_PP-like"/>
</dbReference>
<dbReference type="InterPro" id="IPR006186">
    <property type="entry name" value="Ser/Thr-sp_prot-phosphatase"/>
</dbReference>
<dbReference type="InterPro" id="IPR047129">
    <property type="entry name" value="PPA2-like"/>
</dbReference>
<dbReference type="Proteomes" id="UP001470230">
    <property type="component" value="Unassembled WGS sequence"/>
</dbReference>
<proteinExistence type="inferred from homology"/>
<organism evidence="6 7">
    <name type="scientific">Tritrichomonas musculus</name>
    <dbReference type="NCBI Taxonomy" id="1915356"/>
    <lineage>
        <taxon>Eukaryota</taxon>
        <taxon>Metamonada</taxon>
        <taxon>Parabasalia</taxon>
        <taxon>Tritrichomonadida</taxon>
        <taxon>Tritrichomonadidae</taxon>
        <taxon>Tritrichomonas</taxon>
    </lineage>
</organism>
<feature type="domain" description="Serine/threonine specific protein phosphatases" evidence="5">
    <location>
        <begin position="111"/>
        <end position="116"/>
    </location>
</feature>
<evidence type="ECO:0000256" key="4">
    <source>
        <dbReference type="RuleBase" id="RU004273"/>
    </source>
</evidence>
<evidence type="ECO:0000313" key="6">
    <source>
        <dbReference type="EMBL" id="KAK8881697.1"/>
    </source>
</evidence>
<dbReference type="PROSITE" id="PS00125">
    <property type="entry name" value="SER_THR_PHOSPHATASE"/>
    <property type="match status" value="1"/>
</dbReference>
<dbReference type="SMART" id="SM00156">
    <property type="entry name" value="PP2Ac"/>
    <property type="match status" value="1"/>
</dbReference>
<dbReference type="InterPro" id="IPR004843">
    <property type="entry name" value="Calcineurin-like_PHP"/>
</dbReference>
<keyword evidence="1" id="KW-0479">Metal-binding</keyword>
<dbReference type="Pfam" id="PF00149">
    <property type="entry name" value="Metallophos"/>
    <property type="match status" value="1"/>
</dbReference>
<comment type="catalytic activity">
    <reaction evidence="4">
        <text>O-phospho-L-threonyl-[protein] + H2O = L-threonyl-[protein] + phosphate</text>
        <dbReference type="Rhea" id="RHEA:47004"/>
        <dbReference type="Rhea" id="RHEA-COMP:11060"/>
        <dbReference type="Rhea" id="RHEA-COMP:11605"/>
        <dbReference type="ChEBI" id="CHEBI:15377"/>
        <dbReference type="ChEBI" id="CHEBI:30013"/>
        <dbReference type="ChEBI" id="CHEBI:43474"/>
        <dbReference type="ChEBI" id="CHEBI:61977"/>
        <dbReference type="EC" id="3.1.3.16"/>
    </reaction>
</comment>
<name>A0ABR2JSG0_9EUKA</name>
<sequence>MGPDNQIDEIISKIESGGFPTIEEIKYVTGKCKELFSTYPNVIKVRSPVTICGDIHGQFDDLIELFKINGRVPFTDYLFMGDYVDRGNKSVETVTYLFALKLKYPDHITLLRGNHESAGVSQHFGFRDEVVLRYGNDAVWQIYISTFNTLPLAALVNNKVLCIHGGLSPGIKTISDIEKIDRFQEIPHDGPMCDLLWSDPASSKGFEPSIRDAGFQFGPDITKAWNDKNGLDLTVRAHQLVMTGLEYAHDNQIVTVFSAPDYCLRCGNTGGVLELDEKMRKKEIRFATPRLLDNSNDEVPSFYQLNTLIDN</sequence>
<dbReference type="PRINTS" id="PR00114">
    <property type="entry name" value="STPHPHTASE"/>
</dbReference>
<evidence type="ECO:0000256" key="2">
    <source>
        <dbReference type="ARBA" id="ARBA00022801"/>
    </source>
</evidence>
<gene>
    <name evidence="6" type="ORF">M9Y10_004457</name>
</gene>